<dbReference type="EMBL" id="DS028133">
    <property type="protein sequence ID" value="EEY56139.1"/>
    <property type="molecule type" value="Genomic_DNA"/>
</dbReference>
<sequence length="152" mass="17450">MHKKTLSFCKLSRGERTSMLLHLTSILFLAASTACSSFNPHVAYVKEPSTIIYEPNAFTTGVSRRGLRSHDSAMNDEPNTDDKTNQERGWIEVLRINHCIEISKQYYTINDLFLRYAGGASYERTAELSLSINYFHMVFLILFFDYFPVFSA</sequence>
<feature type="chain" id="PRO_5003012535" evidence="1">
    <location>
        <begin position="36"/>
        <end position="152"/>
    </location>
</feature>
<proteinExistence type="predicted"/>
<dbReference type="InParanoid" id="D0NDI2"/>
<evidence type="ECO:0000256" key="1">
    <source>
        <dbReference type="SAM" id="SignalP"/>
    </source>
</evidence>
<organism evidence="2 3">
    <name type="scientific">Phytophthora infestans (strain T30-4)</name>
    <name type="common">Potato late blight agent</name>
    <dbReference type="NCBI Taxonomy" id="403677"/>
    <lineage>
        <taxon>Eukaryota</taxon>
        <taxon>Sar</taxon>
        <taxon>Stramenopiles</taxon>
        <taxon>Oomycota</taxon>
        <taxon>Peronosporomycetes</taxon>
        <taxon>Peronosporales</taxon>
        <taxon>Peronosporaceae</taxon>
        <taxon>Phytophthora</taxon>
    </lineage>
</organism>
<dbReference type="RefSeq" id="XP_002902969.1">
    <property type="nucleotide sequence ID" value="XM_002902923.2"/>
</dbReference>
<protein>
    <submittedName>
        <fullName evidence="2">Secreted RxLR effector peptide protein, putative</fullName>
    </submittedName>
</protein>
<dbReference type="HOGENOM" id="CLU_1725885_0_0_1"/>
<dbReference type="PROSITE" id="PS51257">
    <property type="entry name" value="PROKAR_LIPOPROTEIN"/>
    <property type="match status" value="1"/>
</dbReference>
<dbReference type="GeneID" id="9462185"/>
<gene>
    <name evidence="2" type="ORF">PITG_22868</name>
</gene>
<name>D0NDI2_PHYIT</name>
<accession>D0NDI2</accession>
<dbReference type="VEuPathDB" id="FungiDB:PITG_22868"/>
<dbReference type="Proteomes" id="UP000006643">
    <property type="component" value="Unassembled WGS sequence"/>
</dbReference>
<evidence type="ECO:0000313" key="2">
    <source>
        <dbReference type="EMBL" id="EEY56139.1"/>
    </source>
</evidence>
<keyword evidence="3" id="KW-1185">Reference proteome</keyword>
<feature type="signal peptide" evidence="1">
    <location>
        <begin position="1"/>
        <end position="35"/>
    </location>
</feature>
<dbReference type="AlphaFoldDB" id="D0NDI2"/>
<dbReference type="KEGG" id="pif:PITG_22868"/>
<reference evidence="3" key="1">
    <citation type="journal article" date="2009" name="Nature">
        <title>Genome sequence and analysis of the Irish potato famine pathogen Phytophthora infestans.</title>
        <authorList>
            <consortium name="The Broad Institute Genome Sequencing Platform"/>
            <person name="Haas B.J."/>
            <person name="Kamoun S."/>
            <person name="Zody M.C."/>
            <person name="Jiang R.H."/>
            <person name="Handsaker R.E."/>
            <person name="Cano L.M."/>
            <person name="Grabherr M."/>
            <person name="Kodira C.D."/>
            <person name="Raffaele S."/>
            <person name="Torto-Alalibo T."/>
            <person name="Bozkurt T.O."/>
            <person name="Ah-Fong A.M."/>
            <person name="Alvarado L."/>
            <person name="Anderson V.L."/>
            <person name="Armstrong M.R."/>
            <person name="Avrova A."/>
            <person name="Baxter L."/>
            <person name="Beynon J."/>
            <person name="Boevink P.C."/>
            <person name="Bollmann S.R."/>
            <person name="Bos J.I."/>
            <person name="Bulone V."/>
            <person name="Cai G."/>
            <person name="Cakir C."/>
            <person name="Carrington J.C."/>
            <person name="Chawner M."/>
            <person name="Conti L."/>
            <person name="Costanzo S."/>
            <person name="Ewan R."/>
            <person name="Fahlgren N."/>
            <person name="Fischbach M.A."/>
            <person name="Fugelstad J."/>
            <person name="Gilroy E.M."/>
            <person name="Gnerre S."/>
            <person name="Green P.J."/>
            <person name="Grenville-Briggs L.J."/>
            <person name="Griffith J."/>
            <person name="Grunwald N.J."/>
            <person name="Horn K."/>
            <person name="Horner N.R."/>
            <person name="Hu C.H."/>
            <person name="Huitema E."/>
            <person name="Jeong D.H."/>
            <person name="Jones A.M."/>
            <person name="Jones J.D."/>
            <person name="Jones R.W."/>
            <person name="Karlsson E.K."/>
            <person name="Kunjeti S.G."/>
            <person name="Lamour K."/>
            <person name="Liu Z."/>
            <person name="Ma L."/>
            <person name="Maclean D."/>
            <person name="Chibucos M.C."/>
            <person name="McDonald H."/>
            <person name="McWalters J."/>
            <person name="Meijer H.J."/>
            <person name="Morgan W."/>
            <person name="Morris P.F."/>
            <person name="Munro C.A."/>
            <person name="O'Neill K."/>
            <person name="Ospina-Giraldo M."/>
            <person name="Pinzon A."/>
            <person name="Pritchard L."/>
            <person name="Ramsahoye B."/>
            <person name="Ren Q."/>
            <person name="Restrepo S."/>
            <person name="Roy S."/>
            <person name="Sadanandom A."/>
            <person name="Savidor A."/>
            <person name="Schornack S."/>
            <person name="Schwartz D.C."/>
            <person name="Schumann U.D."/>
            <person name="Schwessinger B."/>
            <person name="Seyer L."/>
            <person name="Sharpe T."/>
            <person name="Silvar C."/>
            <person name="Song J."/>
            <person name="Studholme D.J."/>
            <person name="Sykes S."/>
            <person name="Thines M."/>
            <person name="van de Vondervoort P.J."/>
            <person name="Phuntumart V."/>
            <person name="Wawra S."/>
            <person name="Weide R."/>
            <person name="Win J."/>
            <person name="Young C."/>
            <person name="Zhou S."/>
            <person name="Fry W."/>
            <person name="Meyers B.C."/>
            <person name="van West P."/>
            <person name="Ristaino J."/>
            <person name="Govers F."/>
            <person name="Birch P.R."/>
            <person name="Whisson S.C."/>
            <person name="Judelson H.S."/>
            <person name="Nusbaum C."/>
        </authorList>
    </citation>
    <scope>NUCLEOTIDE SEQUENCE [LARGE SCALE GENOMIC DNA]</scope>
    <source>
        <strain evidence="3">T30-4</strain>
    </source>
</reference>
<feature type="non-terminal residue" evidence="2">
    <location>
        <position position="152"/>
    </location>
</feature>
<evidence type="ECO:0000313" key="3">
    <source>
        <dbReference type="Proteomes" id="UP000006643"/>
    </source>
</evidence>
<keyword evidence="1" id="KW-0732">Signal</keyword>